<organism evidence="2 3">
    <name type="scientific">Limosilactobacillus reuteri</name>
    <name type="common">Lactobacillus reuteri</name>
    <dbReference type="NCBI Taxonomy" id="1598"/>
    <lineage>
        <taxon>Bacteria</taxon>
        <taxon>Bacillati</taxon>
        <taxon>Bacillota</taxon>
        <taxon>Bacilli</taxon>
        <taxon>Lactobacillales</taxon>
        <taxon>Lactobacillaceae</taxon>
        <taxon>Limosilactobacillus</taxon>
    </lineage>
</organism>
<evidence type="ECO:0000313" key="2">
    <source>
        <dbReference type="EMBL" id="MCC4477263.1"/>
    </source>
</evidence>
<gene>
    <name evidence="2" type="ORF">LMB76_03310</name>
</gene>
<dbReference type="RefSeq" id="WP_228340503.1">
    <property type="nucleotide sequence ID" value="NZ_JAJGWA010000099.1"/>
</dbReference>
<proteinExistence type="predicted"/>
<name>A0AAW4X4W2_LIMRT</name>
<dbReference type="Proteomes" id="UP001198026">
    <property type="component" value="Unassembled WGS sequence"/>
</dbReference>
<protein>
    <submittedName>
        <fullName evidence="2">Uncharacterized protein</fullName>
    </submittedName>
</protein>
<comment type="caution">
    <text evidence="2">The sequence shown here is derived from an EMBL/GenBank/DDBJ whole genome shotgun (WGS) entry which is preliminary data.</text>
</comment>
<accession>A0AAW4X4W2</accession>
<evidence type="ECO:0000313" key="3">
    <source>
        <dbReference type="Proteomes" id="UP001198026"/>
    </source>
</evidence>
<dbReference type="EMBL" id="JAJGWB010000104">
    <property type="protein sequence ID" value="MCC4477263.1"/>
    <property type="molecule type" value="Genomic_DNA"/>
</dbReference>
<keyword evidence="1" id="KW-0175">Coiled coil</keyword>
<feature type="coiled-coil region" evidence="1">
    <location>
        <begin position="27"/>
        <end position="93"/>
    </location>
</feature>
<dbReference type="AlphaFoldDB" id="A0AAW4X4W2"/>
<sequence>MNREEIEDHLSSVVLGLNTNKIKLTQIKKLDKQIAENEAQLNRSLIKIPFVHKKILDDMGIIKHHVPTLLEQNKQLVTKYNKKLKEAQQLEGQIVNHLKAVIDDYSHSTGKNRETKKKLIDSYFSNYSINEKLDECDQLERWK</sequence>
<evidence type="ECO:0000256" key="1">
    <source>
        <dbReference type="SAM" id="Coils"/>
    </source>
</evidence>
<reference evidence="2" key="1">
    <citation type="submission" date="2021-10" db="EMBL/GenBank/DDBJ databases">
        <title>Evolutionary history and lifestyle of the vertebrate symbiont Limosilactobacillus reuteri.</title>
        <authorList>
            <person name="Zheng J."/>
            <person name="Li F."/>
            <person name="Gaenzle M."/>
            <person name="Walter J."/>
        </authorList>
    </citation>
    <scope>NUCLEOTIDE SEQUENCE</scope>
    <source>
        <strain evidence="2">GQ_1_3_1</strain>
    </source>
</reference>